<dbReference type="EMBL" id="CP020919">
    <property type="protein sequence ID" value="AWG24971.1"/>
    <property type="molecule type" value="Genomic_DNA"/>
</dbReference>
<dbReference type="Gene3D" id="3.90.930.1">
    <property type="match status" value="1"/>
</dbReference>
<dbReference type="SUPFAM" id="SSF82185">
    <property type="entry name" value="Histone H3 K4-specific methyltransferase SET7/9 N-terminal domain"/>
    <property type="match status" value="1"/>
</dbReference>
<evidence type="ECO:0008006" key="3">
    <source>
        <dbReference type="Google" id="ProtNLM"/>
    </source>
</evidence>
<dbReference type="AlphaFoldDB" id="A0A2S1LMS7"/>
<evidence type="ECO:0000313" key="1">
    <source>
        <dbReference type="EMBL" id="AWG24971.1"/>
    </source>
</evidence>
<dbReference type="KEGG" id="fki:FK004_06875"/>
<gene>
    <name evidence="1" type="ORF">FK004_06875</name>
</gene>
<protein>
    <recommendedName>
        <fullName evidence="3">Toxin-antitoxin system YwqK family antitoxin</fullName>
    </recommendedName>
</protein>
<dbReference type="Proteomes" id="UP000244677">
    <property type="component" value="Chromosome"/>
</dbReference>
<keyword evidence="2" id="KW-1185">Reference proteome</keyword>
<proteinExistence type="predicted"/>
<accession>A0A2S1LMS7</accession>
<evidence type="ECO:0000313" key="2">
    <source>
        <dbReference type="Proteomes" id="UP000244677"/>
    </source>
</evidence>
<reference evidence="1 2" key="1">
    <citation type="submission" date="2017-04" db="EMBL/GenBank/DDBJ databases">
        <title>Complete genome sequence of Flavobacterium kingsejong AJ004.</title>
        <authorList>
            <person name="Lee P.C."/>
        </authorList>
    </citation>
    <scope>NUCLEOTIDE SEQUENCE [LARGE SCALE GENOMIC DNA]</scope>
    <source>
        <strain evidence="1 2">AJ004</strain>
    </source>
</reference>
<sequence length="170" mass="19991">MVVLLFLFFTSCEDSLLKEVKTYHQNGTLKSIEYLNKKGKKETESKYYNEHGILSYTTTFKNGKPIKTLHFYDDGKLRYSSEVRQNDTIKAISYFKNGKFKTVGNLIDTIKVGWWKEYRYDGTLVAAYEYLNNNGKQYLNQLKVYTKNGTLKENESSFFYSKSSRHITNR</sequence>
<organism evidence="1 2">
    <name type="scientific">Flavobacterium kingsejongi</name>
    <dbReference type="NCBI Taxonomy" id="1678728"/>
    <lineage>
        <taxon>Bacteria</taxon>
        <taxon>Pseudomonadati</taxon>
        <taxon>Bacteroidota</taxon>
        <taxon>Flavobacteriia</taxon>
        <taxon>Flavobacteriales</taxon>
        <taxon>Flavobacteriaceae</taxon>
        <taxon>Flavobacterium</taxon>
    </lineage>
</organism>
<name>A0A2S1LMS7_9FLAO</name>